<sequence>MRHFKVFRQSRHDVQAFQTGHAHMGGAQAFGGDGHIHGHTAAADDQHALANMGRLFKLNVEQEFQARF</sequence>
<gene>
    <name evidence="1" type="ORF">SDC9_130234</name>
</gene>
<reference evidence="1" key="1">
    <citation type="submission" date="2019-08" db="EMBL/GenBank/DDBJ databases">
        <authorList>
            <person name="Kucharzyk K."/>
            <person name="Murdoch R.W."/>
            <person name="Higgins S."/>
            <person name="Loffler F."/>
        </authorList>
    </citation>
    <scope>NUCLEOTIDE SEQUENCE</scope>
</reference>
<name>A0A645D1X2_9ZZZZ</name>
<protein>
    <submittedName>
        <fullName evidence="1">Uncharacterized protein</fullName>
    </submittedName>
</protein>
<evidence type="ECO:0000313" key="1">
    <source>
        <dbReference type="EMBL" id="MPM83171.1"/>
    </source>
</evidence>
<accession>A0A645D1X2</accession>
<dbReference type="AlphaFoldDB" id="A0A645D1X2"/>
<comment type="caution">
    <text evidence="1">The sequence shown here is derived from an EMBL/GenBank/DDBJ whole genome shotgun (WGS) entry which is preliminary data.</text>
</comment>
<dbReference type="EMBL" id="VSSQ01032036">
    <property type="protein sequence ID" value="MPM83171.1"/>
    <property type="molecule type" value="Genomic_DNA"/>
</dbReference>
<proteinExistence type="predicted"/>
<organism evidence="1">
    <name type="scientific">bioreactor metagenome</name>
    <dbReference type="NCBI Taxonomy" id="1076179"/>
    <lineage>
        <taxon>unclassified sequences</taxon>
        <taxon>metagenomes</taxon>
        <taxon>ecological metagenomes</taxon>
    </lineage>
</organism>